<dbReference type="PANTHER" id="PTHR43081">
    <property type="entry name" value="ADENYLATE CYCLASE, TERMINAL-DIFFERENTIATION SPECIFIC-RELATED"/>
    <property type="match status" value="1"/>
</dbReference>
<dbReference type="CDD" id="cd07302">
    <property type="entry name" value="CHD"/>
    <property type="match status" value="1"/>
</dbReference>
<dbReference type="Pfam" id="PF00211">
    <property type="entry name" value="Guanylate_cyc"/>
    <property type="match status" value="1"/>
</dbReference>
<dbReference type="SMART" id="SM00044">
    <property type="entry name" value="CYCc"/>
    <property type="match status" value="1"/>
</dbReference>
<reference evidence="2 3" key="1">
    <citation type="journal article" date="2010" name="J. Bacteriol.">
        <title>Complete genome sequence of "Candidatus Puniceispirillum marinum" IMCC1322, a representative of the SAR116 clade in the Alphaproteobacteria.</title>
        <authorList>
            <person name="Oh H.M."/>
            <person name="Kwon K.K."/>
            <person name="Kang I."/>
            <person name="Kang S.G."/>
            <person name="Lee J.H."/>
            <person name="Kim S.J."/>
            <person name="Cho J.C."/>
        </authorList>
    </citation>
    <scope>NUCLEOTIDE SEQUENCE [LARGE SCALE GENOMIC DNA]</scope>
    <source>
        <strain evidence="2 3">IMCC1322</strain>
    </source>
</reference>
<keyword evidence="2" id="KW-0456">Lyase</keyword>
<dbReference type="GO" id="GO:0004016">
    <property type="term" value="F:adenylate cyclase activity"/>
    <property type="evidence" value="ECO:0007669"/>
    <property type="project" value="UniProtKB-ARBA"/>
</dbReference>
<proteinExistence type="predicted"/>
<gene>
    <name evidence="2" type="ordered locus">SAR116_1431</name>
</gene>
<dbReference type="InterPro" id="IPR050697">
    <property type="entry name" value="Adenylyl/Guanylyl_Cyclase_3/4"/>
</dbReference>
<dbReference type="PROSITE" id="PS50125">
    <property type="entry name" value="GUANYLATE_CYCLASE_2"/>
    <property type="match status" value="1"/>
</dbReference>
<feature type="domain" description="Guanylate cyclase" evidence="1">
    <location>
        <begin position="100"/>
        <end position="235"/>
    </location>
</feature>
<evidence type="ECO:0000313" key="2">
    <source>
        <dbReference type="EMBL" id="ADE39674.1"/>
    </source>
</evidence>
<sequence length="335" mass="37257">MTKSQSDLSKHIHNILETDTPAPLLRAGLQDLLKAYERQTRQMNRLVTLSDANADKLQLTNRKLELLSQNLSRFVAQTVVDSLAAGNDDTLKKIKRSELTLFFSDIVGFTGMTDDLAPEQMAWLMNDYFTEMTHICNRWGGTLDQFIGDAIVIFFGNPFSNGLDADARAAVHMALEMQQRLSVLREKWKAAGIQIPMHVRMGISSGFCTVGNFGSSERLHYTAIGRVVNEAARTQALCPVDKVLVTENTYNLVRDQISCKACDIAASVGPHQKVNLFEPLETQAETLTNSPPDERLIVGNSDGFKLYFDSNKVTETGKVKILLEDALKSLSEKQT</sequence>
<dbReference type="KEGG" id="apb:SAR116_1431"/>
<dbReference type="eggNOG" id="COG2114">
    <property type="taxonomic scope" value="Bacteria"/>
</dbReference>
<dbReference type="OrthoDB" id="9762462at2"/>
<dbReference type="PANTHER" id="PTHR43081:SF18">
    <property type="entry name" value="BLL7624 PROTEIN"/>
    <property type="match status" value="1"/>
</dbReference>
<dbReference type="RefSeq" id="WP_013046301.1">
    <property type="nucleotide sequence ID" value="NC_014010.1"/>
</dbReference>
<dbReference type="SUPFAM" id="SSF55073">
    <property type="entry name" value="Nucleotide cyclase"/>
    <property type="match status" value="1"/>
</dbReference>
<dbReference type="InterPro" id="IPR029787">
    <property type="entry name" value="Nucleotide_cyclase"/>
</dbReference>
<dbReference type="InterPro" id="IPR001054">
    <property type="entry name" value="A/G_cyclase"/>
</dbReference>
<dbReference type="EC" id="4.6.1.-" evidence="2"/>
<accession>D5BTS7</accession>
<dbReference type="HOGENOM" id="CLU_000445_110_1_5"/>
<dbReference type="STRING" id="488538.SAR116_1431"/>
<evidence type="ECO:0000259" key="1">
    <source>
        <dbReference type="PROSITE" id="PS50125"/>
    </source>
</evidence>
<dbReference type="EMBL" id="CP001751">
    <property type="protein sequence ID" value="ADE39674.1"/>
    <property type="molecule type" value="Genomic_DNA"/>
</dbReference>
<dbReference type="GO" id="GO:0035556">
    <property type="term" value="P:intracellular signal transduction"/>
    <property type="evidence" value="ECO:0007669"/>
    <property type="project" value="InterPro"/>
</dbReference>
<protein>
    <submittedName>
        <fullName evidence="2">Putative adenylate/guanylate cyclase</fullName>
        <ecNumber evidence="2">4.6.1.-</ecNumber>
    </submittedName>
</protein>
<dbReference type="GO" id="GO:0006171">
    <property type="term" value="P:cAMP biosynthetic process"/>
    <property type="evidence" value="ECO:0007669"/>
    <property type="project" value="TreeGrafter"/>
</dbReference>
<dbReference type="Gene3D" id="3.30.70.1230">
    <property type="entry name" value="Nucleotide cyclase"/>
    <property type="match status" value="1"/>
</dbReference>
<evidence type="ECO:0000313" key="3">
    <source>
        <dbReference type="Proteomes" id="UP000007460"/>
    </source>
</evidence>
<dbReference type="AlphaFoldDB" id="D5BTS7"/>
<dbReference type="Proteomes" id="UP000007460">
    <property type="component" value="Chromosome"/>
</dbReference>
<organism evidence="2 3">
    <name type="scientific">Puniceispirillum marinum (strain IMCC1322)</name>
    <dbReference type="NCBI Taxonomy" id="488538"/>
    <lineage>
        <taxon>Bacteria</taxon>
        <taxon>Pseudomonadati</taxon>
        <taxon>Pseudomonadota</taxon>
        <taxon>Alphaproteobacteria</taxon>
        <taxon>Candidatus Puniceispirillales</taxon>
        <taxon>Candidatus Puniceispirillaceae</taxon>
        <taxon>Candidatus Puniceispirillum</taxon>
    </lineage>
</organism>
<name>D5BTS7_PUNMI</name>
<keyword evidence="3" id="KW-1185">Reference proteome</keyword>